<evidence type="ECO:0000313" key="1">
    <source>
        <dbReference type="EMBL" id="OBU11015.1"/>
    </source>
</evidence>
<reference evidence="2" key="1">
    <citation type="submission" date="2016-06" db="EMBL/GenBank/DDBJ databases">
        <authorList>
            <person name="Butler K."/>
        </authorList>
    </citation>
    <scope>NUCLEOTIDE SEQUENCE [LARGE SCALE GENOMIC DNA]</scope>
    <source>
        <strain evidence="2">GCSL-Mp20</strain>
    </source>
</reference>
<dbReference type="InterPro" id="IPR045664">
    <property type="entry name" value="DUF6387"/>
</dbReference>
<protein>
    <submittedName>
        <fullName evidence="1">Uncharacterized protein</fullName>
    </submittedName>
</protein>
<sequence length="277" mass="31892">MRINNKKQLPKEFSLSKYDSLCEMSDKDLFRQLYWRSDDLNVISKECSTYGLEFGASYPVNDNFGDPFKINNNIKERSQRNNSDSKLRLSYGDGIRPISRFDLASLTDEKSISGVFEGKDILISYSDAGKLLEDNSDLFWNAMLEPISLLSGAYKGMVLASIDLNDPDELLLDDFNSLIKEWRKELKIKEPDLLSGKWEFIRKRILDYKIIPLIDLMSWAKSNNYSITYEVYAVSLFPDGEKGSLAIPQTILPFLEKILSINSLEKYKREIMSNNLI</sequence>
<comment type="caution">
    <text evidence="1">The sequence shown here is derived from an EMBL/GenBank/DDBJ whole genome shotgun (WGS) entry which is preliminary data.</text>
</comment>
<dbReference type="Proteomes" id="UP000092377">
    <property type="component" value="Unassembled WGS sequence"/>
</dbReference>
<dbReference type="EMBL" id="LZEY01000012">
    <property type="protein sequence ID" value="OBU11015.1"/>
    <property type="molecule type" value="Genomic_DNA"/>
</dbReference>
<keyword evidence="2" id="KW-1185">Reference proteome</keyword>
<dbReference type="RefSeq" id="WP_067401305.1">
    <property type="nucleotide sequence ID" value="NZ_LZEY01000012.1"/>
</dbReference>
<proteinExistence type="predicted"/>
<name>A0A1B8HNG5_9GAMM</name>
<accession>A0A1B8HNG5</accession>
<dbReference type="AlphaFoldDB" id="A0A1B8HNG5"/>
<organism evidence="1 2">
    <name type="scientific">Morganella psychrotolerans</name>
    <dbReference type="NCBI Taxonomy" id="368603"/>
    <lineage>
        <taxon>Bacteria</taxon>
        <taxon>Pseudomonadati</taxon>
        <taxon>Pseudomonadota</taxon>
        <taxon>Gammaproteobacteria</taxon>
        <taxon>Enterobacterales</taxon>
        <taxon>Morganellaceae</taxon>
        <taxon>Morganella</taxon>
    </lineage>
</organism>
<evidence type="ECO:0000313" key="2">
    <source>
        <dbReference type="Proteomes" id="UP000092377"/>
    </source>
</evidence>
<dbReference type="OrthoDB" id="6505430at2"/>
<dbReference type="Pfam" id="PF19924">
    <property type="entry name" value="DUF6387"/>
    <property type="match status" value="1"/>
</dbReference>
<gene>
    <name evidence="1" type="ORF">AYY18_03510</name>
</gene>